<feature type="transmembrane region" description="Helical" evidence="2">
    <location>
        <begin position="129"/>
        <end position="151"/>
    </location>
</feature>
<feature type="transmembrane region" description="Helical" evidence="2">
    <location>
        <begin position="309"/>
        <end position="327"/>
    </location>
</feature>
<feature type="transmembrane region" description="Helical" evidence="2">
    <location>
        <begin position="68"/>
        <end position="93"/>
    </location>
</feature>
<evidence type="ECO:0000313" key="4">
    <source>
        <dbReference type="RefSeq" id="XP_012938535.2"/>
    </source>
</evidence>
<dbReference type="InterPro" id="IPR050327">
    <property type="entry name" value="Proton-linked_MCT"/>
</dbReference>
<dbReference type="Gene3D" id="1.20.1250.20">
    <property type="entry name" value="MFS general substrate transporter like domains"/>
    <property type="match status" value="2"/>
</dbReference>
<feature type="transmembrane region" description="Helical" evidence="2">
    <location>
        <begin position="437"/>
        <end position="455"/>
    </location>
</feature>
<evidence type="ECO:0000313" key="3">
    <source>
        <dbReference type="Proteomes" id="UP000694888"/>
    </source>
</evidence>
<dbReference type="PANTHER" id="PTHR11360">
    <property type="entry name" value="MONOCARBOXYLATE TRANSPORTER"/>
    <property type="match status" value="1"/>
</dbReference>
<feature type="compositionally biased region" description="Basic and acidic residues" evidence="1">
    <location>
        <begin position="160"/>
        <end position="178"/>
    </location>
</feature>
<feature type="transmembrane region" description="Helical" evidence="2">
    <location>
        <begin position="45"/>
        <end position="62"/>
    </location>
</feature>
<accession>A0ABM1A0V1</accession>
<feature type="transmembrane region" description="Helical" evidence="2">
    <location>
        <begin position="470"/>
        <end position="490"/>
    </location>
</feature>
<feature type="transmembrane region" description="Helical" evidence="2">
    <location>
        <begin position="403"/>
        <end position="425"/>
    </location>
</feature>
<dbReference type="SUPFAM" id="SSF103473">
    <property type="entry name" value="MFS general substrate transporter"/>
    <property type="match status" value="1"/>
</dbReference>
<feature type="transmembrane region" description="Helical" evidence="2">
    <location>
        <begin position="347"/>
        <end position="367"/>
    </location>
</feature>
<keyword evidence="2" id="KW-1133">Transmembrane helix</keyword>
<feature type="transmembrane region" description="Helical" evidence="2">
    <location>
        <begin position="379"/>
        <end position="397"/>
    </location>
</feature>
<dbReference type="RefSeq" id="XP_012938535.2">
    <property type="nucleotide sequence ID" value="XM_013083081.2"/>
</dbReference>
<evidence type="ECO:0000256" key="1">
    <source>
        <dbReference type="SAM" id="MobiDB-lite"/>
    </source>
</evidence>
<proteinExistence type="predicted"/>
<dbReference type="GeneID" id="106011904"/>
<protein>
    <submittedName>
        <fullName evidence="4">Monocarboxylate transporter 12</fullName>
    </submittedName>
</protein>
<dbReference type="InterPro" id="IPR011701">
    <property type="entry name" value="MFS"/>
</dbReference>
<evidence type="ECO:0000256" key="2">
    <source>
        <dbReference type="SAM" id="Phobius"/>
    </source>
</evidence>
<dbReference type="Proteomes" id="UP000694888">
    <property type="component" value="Unplaced"/>
</dbReference>
<organism evidence="3 4">
    <name type="scientific">Aplysia californica</name>
    <name type="common">California sea hare</name>
    <dbReference type="NCBI Taxonomy" id="6500"/>
    <lineage>
        <taxon>Eukaryota</taxon>
        <taxon>Metazoa</taxon>
        <taxon>Spiralia</taxon>
        <taxon>Lophotrochozoa</taxon>
        <taxon>Mollusca</taxon>
        <taxon>Gastropoda</taxon>
        <taxon>Heterobranchia</taxon>
        <taxon>Euthyneura</taxon>
        <taxon>Tectipleura</taxon>
        <taxon>Aplysiida</taxon>
        <taxon>Aplysioidea</taxon>
        <taxon>Aplysiidae</taxon>
        <taxon>Aplysia</taxon>
    </lineage>
</organism>
<dbReference type="InterPro" id="IPR036259">
    <property type="entry name" value="MFS_trans_sf"/>
</dbReference>
<name>A0ABM1A0V1_APLCA</name>
<keyword evidence="2" id="KW-0472">Membrane</keyword>
<gene>
    <name evidence="4" type="primary">LOC106011904</name>
</gene>
<sequence>MDLVEELDTSISTITALMSAESSAYVIATQVSVNLLVPRTSVRSLAFLAATVNILATLTFATMPVLPVFFVCSILKLICHGMAMVPSLTLVGFYFRRRRGLATTLGAMGICCAVIVVPPLTRYLREEYGFRGCFVLIAAFEMHAIAAALLLRPRPNPTTRKVENEEVSHAHLSSDRQSHYHIASAENSSDRQYREQFQKLLLEQELKQDQFDLEKGVNGRSGAMRLHGDHRKRTLSFQSDRTGVFGSFELNGNSQEEFQIFVAGSQSLTTLPTRDIGSNQSLEKQPSNRKFKSLCACVKSIVDFSLLKNFLCIFCLMSYTLNITGVYTNIYLPSYATVTLGISPSKAAILLTIVGTLDMVSRLFFGFLADLKIVRISRIVAFTCLCLGVLLQLTPLFQTFETLVFFAVGHGLLHGIGFSLNSALVVEVIGLQHLAKILALSSLMANVALTIQHPIQGALIEWTGGFTATFHYVGVMFLLASVLLISEPVVQRLQKRREDREWSRCARNMA</sequence>
<dbReference type="PANTHER" id="PTHR11360:SF284">
    <property type="entry name" value="EG:103B4.3 PROTEIN-RELATED"/>
    <property type="match status" value="1"/>
</dbReference>
<feature type="region of interest" description="Disordered" evidence="1">
    <location>
        <begin position="159"/>
        <end position="179"/>
    </location>
</feature>
<keyword evidence="2" id="KW-0812">Transmembrane</keyword>
<dbReference type="Pfam" id="PF07690">
    <property type="entry name" value="MFS_1"/>
    <property type="match status" value="2"/>
</dbReference>
<reference evidence="4" key="1">
    <citation type="submission" date="2025-08" db="UniProtKB">
        <authorList>
            <consortium name="RefSeq"/>
        </authorList>
    </citation>
    <scope>IDENTIFICATION</scope>
</reference>
<keyword evidence="3" id="KW-1185">Reference proteome</keyword>
<feature type="transmembrane region" description="Helical" evidence="2">
    <location>
        <begin position="100"/>
        <end position="117"/>
    </location>
</feature>